<keyword evidence="2" id="KW-1185">Reference proteome</keyword>
<dbReference type="EMBL" id="VIGI01000012">
    <property type="protein sequence ID" value="KAB8293272.1"/>
    <property type="molecule type" value="Genomic_DNA"/>
</dbReference>
<evidence type="ECO:0000313" key="2">
    <source>
        <dbReference type="Proteomes" id="UP000326757"/>
    </source>
</evidence>
<protein>
    <submittedName>
        <fullName evidence="1">Uncharacterized protein</fullName>
    </submittedName>
</protein>
<name>A0A5N6JWE9_MONLA</name>
<evidence type="ECO:0000313" key="1">
    <source>
        <dbReference type="EMBL" id="KAB8293272.1"/>
    </source>
</evidence>
<organism evidence="1 2">
    <name type="scientific">Monilinia laxa</name>
    <name type="common">Brown rot fungus</name>
    <name type="synonym">Sclerotinia laxa</name>
    <dbReference type="NCBI Taxonomy" id="61186"/>
    <lineage>
        <taxon>Eukaryota</taxon>
        <taxon>Fungi</taxon>
        <taxon>Dikarya</taxon>
        <taxon>Ascomycota</taxon>
        <taxon>Pezizomycotina</taxon>
        <taxon>Leotiomycetes</taxon>
        <taxon>Helotiales</taxon>
        <taxon>Sclerotiniaceae</taxon>
        <taxon>Monilinia</taxon>
    </lineage>
</organism>
<comment type="caution">
    <text evidence="1">The sequence shown here is derived from an EMBL/GenBank/DDBJ whole genome shotgun (WGS) entry which is preliminary data.</text>
</comment>
<proteinExistence type="predicted"/>
<accession>A0A5N6JWE9</accession>
<reference evidence="1 2" key="1">
    <citation type="submission" date="2019-06" db="EMBL/GenBank/DDBJ databases">
        <title>Genome Sequence of the Brown Rot Fungal Pathogen Monilinia laxa.</title>
        <authorList>
            <person name="De Miccolis Angelini R.M."/>
            <person name="Landi L."/>
            <person name="Abate D."/>
            <person name="Pollastro S."/>
            <person name="Romanazzi G."/>
            <person name="Faretra F."/>
        </authorList>
    </citation>
    <scope>NUCLEOTIDE SEQUENCE [LARGE SCALE GENOMIC DNA]</scope>
    <source>
        <strain evidence="1 2">Mlax316</strain>
    </source>
</reference>
<dbReference type="Proteomes" id="UP000326757">
    <property type="component" value="Unassembled WGS sequence"/>
</dbReference>
<gene>
    <name evidence="1" type="ORF">EYC80_007603</name>
</gene>
<dbReference type="AlphaFoldDB" id="A0A5N6JWE9"/>
<sequence length="145" mass="16903">MWYVLKSRRITALNWIKSPTNNHRTPPKPPPLKTTKQYSRNLNLSLFPSPFHSIPRLRITNKPPGRLSISLSQLFRCNGTDGCYSKDSVLQILIRFQRLLSILFHLGCSACINVSCVVKRVVGLEFFFSRCVFEIRDAWDEENYW</sequence>